<gene>
    <name evidence="2" type="ORF">I303_02564</name>
    <name evidence="3" type="ORF">I303_102550</name>
</gene>
<evidence type="ECO:0000256" key="1">
    <source>
        <dbReference type="SAM" id="MobiDB-lite"/>
    </source>
</evidence>
<proteinExistence type="predicted"/>
<reference evidence="3" key="3">
    <citation type="submission" date="2024-02" db="EMBL/GenBank/DDBJ databases">
        <title>Comparative genomics of Cryptococcus and Kwoniella reveals pathogenesis evolution and contrasting modes of karyotype evolution via chromosome fusion or intercentromeric recombination.</title>
        <authorList>
            <person name="Coelho M.A."/>
            <person name="David-Palma M."/>
            <person name="Shea T."/>
            <person name="Bowers K."/>
            <person name="McGinley-Smith S."/>
            <person name="Mohammad A.W."/>
            <person name="Gnirke A."/>
            <person name="Yurkov A.M."/>
            <person name="Nowrousian M."/>
            <person name="Sun S."/>
            <person name="Cuomo C.A."/>
            <person name="Heitman J."/>
        </authorList>
    </citation>
    <scope>NUCLEOTIDE SEQUENCE</scope>
    <source>
        <strain evidence="3">CBS 10117</strain>
    </source>
</reference>
<dbReference type="AlphaFoldDB" id="A0A1A6A924"/>
<reference evidence="3" key="2">
    <citation type="submission" date="2013-07" db="EMBL/GenBank/DDBJ databases">
        <authorList>
            <consortium name="The Broad Institute Genome Sequencing Platform"/>
            <person name="Cuomo C."/>
            <person name="Litvintseva A."/>
            <person name="Chen Y."/>
            <person name="Heitman J."/>
            <person name="Sun S."/>
            <person name="Springer D."/>
            <person name="Dromer F."/>
            <person name="Young S.K."/>
            <person name="Zeng Q."/>
            <person name="Gargeya S."/>
            <person name="Fitzgerald M."/>
            <person name="Abouelleil A."/>
            <person name="Alvarado L."/>
            <person name="Berlin A.M."/>
            <person name="Chapman S.B."/>
            <person name="Dewar J."/>
            <person name="Goldberg J."/>
            <person name="Griggs A."/>
            <person name="Gujja S."/>
            <person name="Hansen M."/>
            <person name="Howarth C."/>
            <person name="Imamovic A."/>
            <person name="Larimer J."/>
            <person name="McCowan C."/>
            <person name="Murphy C."/>
            <person name="Pearson M."/>
            <person name="Priest M."/>
            <person name="Roberts A."/>
            <person name="Saif S."/>
            <person name="Shea T."/>
            <person name="Sykes S."/>
            <person name="Wortman J."/>
            <person name="Nusbaum C."/>
            <person name="Birren B."/>
        </authorList>
    </citation>
    <scope>NUCLEOTIDE SEQUENCE</scope>
    <source>
        <strain evidence="3">CBS 10117</strain>
    </source>
</reference>
<dbReference type="EMBL" id="CP144532">
    <property type="protein sequence ID" value="WWC59987.1"/>
    <property type="molecule type" value="Genomic_DNA"/>
</dbReference>
<dbReference type="RefSeq" id="XP_018264398.1">
    <property type="nucleotide sequence ID" value="XM_018405904.1"/>
</dbReference>
<organism evidence="2">
    <name type="scientific">Kwoniella dejecticola CBS 10117</name>
    <dbReference type="NCBI Taxonomy" id="1296121"/>
    <lineage>
        <taxon>Eukaryota</taxon>
        <taxon>Fungi</taxon>
        <taxon>Dikarya</taxon>
        <taxon>Basidiomycota</taxon>
        <taxon>Agaricomycotina</taxon>
        <taxon>Tremellomycetes</taxon>
        <taxon>Tremellales</taxon>
        <taxon>Cryptococcaceae</taxon>
        <taxon>Kwoniella</taxon>
    </lineage>
</organism>
<dbReference type="KEGG" id="kdj:28966263"/>
<reference evidence="2" key="1">
    <citation type="submission" date="2013-07" db="EMBL/GenBank/DDBJ databases">
        <title>The Genome Sequence of Cryptococcus dejecticola CBS10117.</title>
        <authorList>
            <consortium name="The Broad Institute Genome Sequencing Platform"/>
            <person name="Cuomo C."/>
            <person name="Litvintseva A."/>
            <person name="Chen Y."/>
            <person name="Heitman J."/>
            <person name="Sun S."/>
            <person name="Springer D."/>
            <person name="Dromer F."/>
            <person name="Young S.K."/>
            <person name="Zeng Q."/>
            <person name="Gargeya S."/>
            <person name="Fitzgerald M."/>
            <person name="Abouelleil A."/>
            <person name="Alvarado L."/>
            <person name="Berlin A.M."/>
            <person name="Chapman S.B."/>
            <person name="Dewar J."/>
            <person name="Goldberg J."/>
            <person name="Griggs A."/>
            <person name="Gujja S."/>
            <person name="Hansen M."/>
            <person name="Howarth C."/>
            <person name="Imamovic A."/>
            <person name="Larimer J."/>
            <person name="McCowan C."/>
            <person name="Murphy C."/>
            <person name="Pearson M."/>
            <person name="Priest M."/>
            <person name="Roberts A."/>
            <person name="Saif S."/>
            <person name="Shea T."/>
            <person name="Sykes S."/>
            <person name="Wortman J."/>
            <person name="Nusbaum C."/>
            <person name="Birren B."/>
        </authorList>
    </citation>
    <scope>NUCLEOTIDE SEQUENCE [LARGE SCALE GENOMIC DNA]</scope>
    <source>
        <strain evidence="2">CBS 10117</strain>
    </source>
</reference>
<evidence type="ECO:0000313" key="2">
    <source>
        <dbReference type="EMBL" id="OBR86556.1"/>
    </source>
</evidence>
<feature type="region of interest" description="Disordered" evidence="1">
    <location>
        <begin position="176"/>
        <end position="209"/>
    </location>
</feature>
<keyword evidence="4" id="KW-1185">Reference proteome</keyword>
<accession>A0A1A6A924</accession>
<name>A0A1A6A924_9TREE</name>
<evidence type="ECO:0000313" key="3">
    <source>
        <dbReference type="EMBL" id="WWC59987.1"/>
    </source>
</evidence>
<dbReference type="GeneID" id="28966263"/>
<feature type="compositionally biased region" description="Basic and acidic residues" evidence="1">
    <location>
        <begin position="179"/>
        <end position="194"/>
    </location>
</feature>
<protein>
    <submittedName>
        <fullName evidence="2">Uncharacterized protein</fullName>
    </submittedName>
</protein>
<evidence type="ECO:0000313" key="4">
    <source>
        <dbReference type="Proteomes" id="UP000078595"/>
    </source>
</evidence>
<dbReference type="VEuPathDB" id="FungiDB:I303_02564"/>
<sequence length="209" mass="22519">MSSRDTRSSGAMTDGADGGAPFPKWIVTIDGKSTIVGGGTTRTPSRCQGLSFWPERTGVIALYQEHDVGLVPEYLPDGHDGQVAFAAVTVRRVGSIGMQSLIPQWEVTVNGRSLPIGGGTRSYYTDHRGFAFRPEAEGVTALYTDHEEGQVERLLAEGEHDDVAFCSIRVRRVGGDQIPHSDDGDGTDRLKADDSQVEMVSAEARPTVK</sequence>
<dbReference type="EMBL" id="KI894029">
    <property type="protein sequence ID" value="OBR86556.1"/>
    <property type="molecule type" value="Genomic_DNA"/>
</dbReference>
<dbReference type="Proteomes" id="UP000078595">
    <property type="component" value="Chromosome 3"/>
</dbReference>